<dbReference type="Proteomes" id="UP000664620">
    <property type="component" value="Unassembled WGS sequence"/>
</dbReference>
<dbReference type="AlphaFoldDB" id="A0A939NNE4"/>
<dbReference type="EMBL" id="JAGETO010000092">
    <property type="protein sequence ID" value="MBO2029491.1"/>
    <property type="molecule type" value="Genomic_DNA"/>
</dbReference>
<reference evidence="2" key="1">
    <citation type="submission" date="2021-03" db="EMBL/GenBank/DDBJ databases">
        <title>Molecular epidemiology and mechanisms of colistin and carbapenem resistance in Enterobacteriaceae from clinical isolates, the environment and porcine samples in Pretoria, South Africa.</title>
        <authorList>
            <person name="Bogoshi D."/>
            <person name="Mbelle N.M."/>
            <person name="Naidoo V."/>
            <person name="Osei Sekyere J."/>
        </authorList>
    </citation>
    <scope>NUCLEOTIDE SEQUENCE</scope>
    <source>
        <strain evidence="2">C034</strain>
    </source>
</reference>
<sequence length="75" mass="8046">MSGTMTARVTSAKANDIYAGRCVRPVPGEIDADREDKGQGQESMVRLAKPYGGDVRLSPADRGHGGGDCFPRRRP</sequence>
<evidence type="ECO:0000256" key="1">
    <source>
        <dbReference type="SAM" id="MobiDB-lite"/>
    </source>
</evidence>
<accession>A0A939NNE4</accession>
<comment type="caution">
    <text evidence="2">The sequence shown here is derived from an EMBL/GenBank/DDBJ whole genome shotgun (WGS) entry which is preliminary data.</text>
</comment>
<organism evidence="2 3">
    <name type="scientific">Klebsiella pneumoniae</name>
    <dbReference type="NCBI Taxonomy" id="573"/>
    <lineage>
        <taxon>Bacteria</taxon>
        <taxon>Pseudomonadati</taxon>
        <taxon>Pseudomonadota</taxon>
        <taxon>Gammaproteobacteria</taxon>
        <taxon>Enterobacterales</taxon>
        <taxon>Enterobacteriaceae</taxon>
        <taxon>Klebsiella/Raoultella group</taxon>
        <taxon>Klebsiella</taxon>
        <taxon>Klebsiella pneumoniae complex</taxon>
    </lineage>
</organism>
<evidence type="ECO:0000313" key="2">
    <source>
        <dbReference type="EMBL" id="MBO2029491.1"/>
    </source>
</evidence>
<proteinExistence type="predicted"/>
<gene>
    <name evidence="2" type="ORF">J4734_20410</name>
</gene>
<name>A0A939NNE4_KLEPN</name>
<protein>
    <submittedName>
        <fullName evidence="2">Uncharacterized protein</fullName>
    </submittedName>
</protein>
<evidence type="ECO:0000313" key="3">
    <source>
        <dbReference type="Proteomes" id="UP000664620"/>
    </source>
</evidence>
<feature type="region of interest" description="Disordered" evidence="1">
    <location>
        <begin position="50"/>
        <end position="75"/>
    </location>
</feature>